<reference evidence="2" key="1">
    <citation type="submission" date="2015-11" db="EMBL/GenBank/DDBJ databases">
        <authorList>
            <person name="Varghese N."/>
        </authorList>
    </citation>
    <scope>NUCLEOTIDE SEQUENCE [LARGE SCALE GENOMIC DNA]</scope>
    <source>
        <strain evidence="2">DSM 45899</strain>
    </source>
</reference>
<evidence type="ECO:0000313" key="2">
    <source>
        <dbReference type="Proteomes" id="UP000198802"/>
    </source>
</evidence>
<dbReference type="AlphaFoldDB" id="A0A0S4QKW4"/>
<protein>
    <submittedName>
        <fullName evidence="1">Uncharacterized protein</fullName>
    </submittedName>
</protein>
<dbReference type="Proteomes" id="UP000198802">
    <property type="component" value="Unassembled WGS sequence"/>
</dbReference>
<sequence length="154" mass="17250">MAKLATYDFDVIRNEVLRPWADDGGARSRQTAAWALEALALLDDRRYAARVRALVRGWSRENNVPRQAAGIVAYGTYLGSDYADEALACMRRAAGGRVRRSDSRRDGVEQTEQVLAKIVEQSIVDVFVAGAQETVVAELAEWTRMPVWRCRQCC</sequence>
<proteinExistence type="predicted"/>
<keyword evidence="2" id="KW-1185">Reference proteome</keyword>
<accession>A0A0S4QKW4</accession>
<gene>
    <name evidence="1" type="ORF">Ga0074812_10793</name>
</gene>
<evidence type="ECO:0000313" key="1">
    <source>
        <dbReference type="EMBL" id="CUU56209.1"/>
    </source>
</evidence>
<name>A0A0S4QKW4_9ACTN</name>
<dbReference type="EMBL" id="FAOZ01000007">
    <property type="protein sequence ID" value="CUU56209.1"/>
    <property type="molecule type" value="Genomic_DNA"/>
</dbReference>
<dbReference type="RefSeq" id="WP_091276100.1">
    <property type="nucleotide sequence ID" value="NZ_FAOZ01000007.1"/>
</dbReference>
<organism evidence="1 2">
    <name type="scientific">Parafrankia irregularis</name>
    <dbReference type="NCBI Taxonomy" id="795642"/>
    <lineage>
        <taxon>Bacteria</taxon>
        <taxon>Bacillati</taxon>
        <taxon>Actinomycetota</taxon>
        <taxon>Actinomycetes</taxon>
        <taxon>Frankiales</taxon>
        <taxon>Frankiaceae</taxon>
        <taxon>Parafrankia</taxon>
    </lineage>
</organism>